<dbReference type="GO" id="GO:0005506">
    <property type="term" value="F:iron ion binding"/>
    <property type="evidence" value="ECO:0007669"/>
    <property type="project" value="UniProtKB-ARBA"/>
</dbReference>
<sequence length="276" mass="31873">MKYDIDFFNKNGYLLLEDFFPKNEVNLILNDAKNVFLKQFIEKGYTVKSKLEDITESSFNSFMYRLFEEDFECLSNCGKQVQHLISLHLLSLNKKIIELLHEVGISSPVVSTRPVLFFNHPKLAKKKVFHKVAAHQDWRSMQGSLNSVVIWIPLLDINKDLGALEVLPGSHLQGLRTDHLENGFGMVKLDNEEEDALASIEVKAGDILLFSSFLIHQSGNNITDKPRWSCHFRYNDLDDSSFLKRKYAHPYIYKPIEELITKNFPSSNDIAKIYSR</sequence>
<dbReference type="EMBL" id="QVID01000001">
    <property type="protein sequence ID" value="RFN60043.1"/>
    <property type="molecule type" value="Genomic_DNA"/>
</dbReference>
<evidence type="ECO:0000256" key="1">
    <source>
        <dbReference type="ARBA" id="ARBA00001954"/>
    </source>
</evidence>
<dbReference type="OrthoDB" id="9814777at2"/>
<dbReference type="PANTHER" id="PTHR20883:SF48">
    <property type="entry name" value="ECTOINE DIOXYGENASE"/>
    <property type="match status" value="1"/>
</dbReference>
<dbReference type="GO" id="GO:0016706">
    <property type="term" value="F:2-oxoglutarate-dependent dioxygenase activity"/>
    <property type="evidence" value="ECO:0007669"/>
    <property type="project" value="UniProtKB-ARBA"/>
</dbReference>
<protein>
    <submittedName>
        <fullName evidence="2">Phytanoyl-CoA dioxygenase</fullName>
    </submittedName>
</protein>
<dbReference type="Gene3D" id="2.60.120.620">
    <property type="entry name" value="q2cbj1_9rhob like domain"/>
    <property type="match status" value="1"/>
</dbReference>
<dbReference type="AlphaFoldDB" id="A0A3E1QD25"/>
<dbReference type="Pfam" id="PF05721">
    <property type="entry name" value="PhyH"/>
    <property type="match status" value="1"/>
</dbReference>
<dbReference type="InterPro" id="IPR008775">
    <property type="entry name" value="Phytyl_CoA_dOase-like"/>
</dbReference>
<dbReference type="RefSeq" id="WP_117159102.1">
    <property type="nucleotide sequence ID" value="NZ_QVID01000001.1"/>
</dbReference>
<dbReference type="SUPFAM" id="SSF51197">
    <property type="entry name" value="Clavaminate synthase-like"/>
    <property type="match status" value="1"/>
</dbReference>
<dbReference type="Proteomes" id="UP000261082">
    <property type="component" value="Unassembled WGS sequence"/>
</dbReference>
<keyword evidence="2" id="KW-0560">Oxidoreductase</keyword>
<organism evidence="2 3">
    <name type="scientific">Marixanthomonas ophiurae</name>
    <dbReference type="NCBI Taxonomy" id="387659"/>
    <lineage>
        <taxon>Bacteria</taxon>
        <taxon>Pseudomonadati</taxon>
        <taxon>Bacteroidota</taxon>
        <taxon>Flavobacteriia</taxon>
        <taxon>Flavobacteriales</taxon>
        <taxon>Flavobacteriaceae</taxon>
        <taxon>Marixanthomonas</taxon>
    </lineage>
</organism>
<keyword evidence="2" id="KW-0223">Dioxygenase</keyword>
<proteinExistence type="predicted"/>
<reference evidence="2 3" key="1">
    <citation type="journal article" date="2007" name="Int. J. Syst. Evol. Microbiol.">
        <title>Marixanthomonas ophiurae gen. nov., sp. nov., a marine bacterium of the family Flavobacteriaceae isolated from a deep-sea brittle star.</title>
        <authorList>
            <person name="Romanenko L.A."/>
            <person name="Uchino M."/>
            <person name="Frolova G.M."/>
            <person name="Mikhailov V.V."/>
        </authorList>
    </citation>
    <scope>NUCLEOTIDE SEQUENCE [LARGE SCALE GENOMIC DNA]</scope>
    <source>
        <strain evidence="2 3">KMM 3046</strain>
    </source>
</reference>
<evidence type="ECO:0000313" key="2">
    <source>
        <dbReference type="EMBL" id="RFN60043.1"/>
    </source>
</evidence>
<evidence type="ECO:0000313" key="3">
    <source>
        <dbReference type="Proteomes" id="UP000261082"/>
    </source>
</evidence>
<name>A0A3E1QD25_9FLAO</name>
<dbReference type="PANTHER" id="PTHR20883">
    <property type="entry name" value="PHYTANOYL-COA DIOXYGENASE DOMAIN CONTAINING 1"/>
    <property type="match status" value="1"/>
</dbReference>
<accession>A0A3E1QD25</accession>
<gene>
    <name evidence="2" type="ORF">DZ858_08340</name>
</gene>
<comment type="cofactor">
    <cofactor evidence="1">
        <name>Fe(2+)</name>
        <dbReference type="ChEBI" id="CHEBI:29033"/>
    </cofactor>
</comment>
<keyword evidence="3" id="KW-1185">Reference proteome</keyword>
<comment type="caution">
    <text evidence="2">The sequence shown here is derived from an EMBL/GenBank/DDBJ whole genome shotgun (WGS) entry which is preliminary data.</text>
</comment>